<evidence type="ECO:0000313" key="6">
    <source>
        <dbReference type="Proteomes" id="UP001500902"/>
    </source>
</evidence>
<dbReference type="InterPro" id="IPR006530">
    <property type="entry name" value="YD"/>
</dbReference>
<gene>
    <name evidence="5" type="ORF">GCM10022224_010100</name>
</gene>
<dbReference type="EMBL" id="BAAAZP010000014">
    <property type="protein sequence ID" value="GAA3649351.1"/>
    <property type="molecule type" value="Genomic_DNA"/>
</dbReference>
<evidence type="ECO:0000256" key="1">
    <source>
        <dbReference type="ARBA" id="ARBA00022737"/>
    </source>
</evidence>
<dbReference type="Pfam" id="PF05593">
    <property type="entry name" value="RHS_repeat"/>
    <property type="match status" value="5"/>
</dbReference>
<evidence type="ECO:0008006" key="7">
    <source>
        <dbReference type="Google" id="ProtNLM"/>
    </source>
</evidence>
<dbReference type="NCBIfam" id="TIGR01643">
    <property type="entry name" value="YD_repeat_2x"/>
    <property type="match status" value="12"/>
</dbReference>
<dbReference type="InterPro" id="IPR045351">
    <property type="entry name" value="DUF6531"/>
</dbReference>
<dbReference type="InterPro" id="IPR056823">
    <property type="entry name" value="TEN-like_YD-shell"/>
</dbReference>
<dbReference type="RefSeq" id="WP_344873432.1">
    <property type="nucleotide sequence ID" value="NZ_BAAAZP010000014.1"/>
</dbReference>
<dbReference type="InterPro" id="IPR050708">
    <property type="entry name" value="T6SS_VgrG/RHS"/>
</dbReference>
<evidence type="ECO:0000259" key="4">
    <source>
        <dbReference type="Pfam" id="PF25023"/>
    </source>
</evidence>
<dbReference type="InterPro" id="IPR022385">
    <property type="entry name" value="Rhs_assc_core"/>
</dbReference>
<proteinExistence type="predicted"/>
<evidence type="ECO:0000259" key="3">
    <source>
        <dbReference type="Pfam" id="PF20148"/>
    </source>
</evidence>
<reference evidence="6" key="1">
    <citation type="journal article" date="2019" name="Int. J. Syst. Evol. Microbiol.">
        <title>The Global Catalogue of Microorganisms (GCM) 10K type strain sequencing project: providing services to taxonomists for standard genome sequencing and annotation.</title>
        <authorList>
            <consortium name="The Broad Institute Genomics Platform"/>
            <consortium name="The Broad Institute Genome Sequencing Center for Infectious Disease"/>
            <person name="Wu L."/>
            <person name="Ma J."/>
        </authorList>
    </citation>
    <scope>NUCLEOTIDE SEQUENCE [LARGE SCALE GENOMIC DNA]</scope>
    <source>
        <strain evidence="6">JCM 16904</strain>
    </source>
</reference>
<feature type="domain" description="Teneurin-like YD-shell" evidence="4">
    <location>
        <begin position="166"/>
        <end position="297"/>
    </location>
</feature>
<protein>
    <recommendedName>
        <fullName evidence="7">RHS repeat-associated core domain-containing protein</fullName>
    </recommendedName>
</protein>
<evidence type="ECO:0000313" key="5">
    <source>
        <dbReference type="EMBL" id="GAA3649351.1"/>
    </source>
</evidence>
<keyword evidence="1" id="KW-0677">Repeat</keyword>
<dbReference type="NCBIfam" id="TIGR03696">
    <property type="entry name" value="Rhs_assc_core"/>
    <property type="match status" value="1"/>
</dbReference>
<name>A0ABP7B6C3_9ACTN</name>
<comment type="caution">
    <text evidence="5">The sequence shown here is derived from an EMBL/GenBank/DDBJ whole genome shotgun (WGS) entry which is preliminary data.</text>
</comment>
<dbReference type="Pfam" id="PF20148">
    <property type="entry name" value="DUF6531"/>
    <property type="match status" value="1"/>
</dbReference>
<feature type="domain" description="DUF6531" evidence="3">
    <location>
        <begin position="68"/>
        <end position="139"/>
    </location>
</feature>
<accession>A0ABP7B6C3</accession>
<feature type="region of interest" description="Disordered" evidence="2">
    <location>
        <begin position="36"/>
        <end position="60"/>
    </location>
</feature>
<evidence type="ECO:0000256" key="2">
    <source>
        <dbReference type="SAM" id="MobiDB-lite"/>
    </source>
</evidence>
<dbReference type="InterPro" id="IPR031325">
    <property type="entry name" value="RHS_repeat"/>
</dbReference>
<sequence>MAVSKIGRGLAEQGLFRAAGSLFRIRGAAGRGVARGAGAGADPRRSLSAGAGALPRSRGYADRVRTKDPIDVASGEVVLRQVDVELPGVLPLELERTHVSSYRAGRSFGVSWASTLDQRLEFGDGGVYFAAADGMVLAYPPVRESPVLPEAGPYWPLAPDGAGGHTVTDPQAGHTLRFAPDGRITAVRDRNGNRIDFDHDPTGRLTGIRHSGGYRIAVHTDDDARVTALRLVSGGQDLTLVRYAYDDAGHLTDVYDSAGRPLRFDYDAEGRLTGWTDRNGHWYRYVYDEWGRGVRGHGTGGFLDVALAYEDRVTVMTDSLGNRTTYHLNDAGQVVTEIDPLGHATGSEWDERDRLLSRTDPLGRTTRCSYDGAGNLTAIVRPDGRHITARYNHLGLPVQVTDADGTVWRQEYDPRGNLATVTDPAGATTRYAYDELGGLSSVTDPLGALTRIANDDAGLPISVTDPLGRRSRCVRDPLGRVIQTFDPLGGRTAFTWTVEGLLTSSTQPGGETELWSYDGEGNLVTHVDAAGRLSRTEYGPFDLPISRVEQDGARVSFDYDTELRLTAVTDPRGLVWRYAHDPAGNLVRETDYNGRVLRYAYDGTGLLVERVNGAGQSVRYARDVLGNVIEQRSGDEVATFGYSVTGRLVSAVNADADVRFEHDVLGRVVAETCNGRRLDSAYDAAGRRVLRRTPSGMEASWEFDLASRHVALHTAGRTVRFGYDASGRETGRRIGGGTTLVQDWGPGDRLVRQTLSGAGVLQQRTYAYRPDGNLTGIEDRTIGARHFALDAVGRVTAVQAAGRGERYSYDAAGSVVHADRPAGAAGDDTLGGRDYTGVRLRAAGQVRYDHDAQGRVVLRRNADGSSPWRYDWDADDRLVGVTTPGGRRWRYRYDALGRRVAKQRLAPDGRTIVEQTEYAWDDAVLAEQTTVTAPGAVARTVTWEYEPEGVRPLTQTERDGSGLRFHGIVSDLTGAPTELVNDAGEQVWRHVPTLWGGGLPLAREGVDCPLRFAGQYADAETGLHYNNQRYYDPATARYQSPDHLGLAPQLDPYAYVANPLIWADPLGLAPCPVFFKDLALKVRSWREKGPRWAFALQLAKRDNRLVNRSLGGSAPAPNATVRDLLDLKAGNPQYGGRAAGASKRSDAELLQSVFQPRDGQYMAVHPRYPGTILQGNHRRMSLIHRAEDPGSEITLDTPVFVNNFRRR</sequence>
<dbReference type="Proteomes" id="UP001500902">
    <property type="component" value="Unassembled WGS sequence"/>
</dbReference>
<dbReference type="Pfam" id="PF25023">
    <property type="entry name" value="TEN_YD-shell"/>
    <property type="match status" value="1"/>
</dbReference>
<dbReference type="Gene3D" id="2.180.10.10">
    <property type="entry name" value="RHS repeat-associated core"/>
    <property type="match status" value="4"/>
</dbReference>
<organism evidence="5 6">
    <name type="scientific">Nonomuraea antimicrobica</name>
    <dbReference type="NCBI Taxonomy" id="561173"/>
    <lineage>
        <taxon>Bacteria</taxon>
        <taxon>Bacillati</taxon>
        <taxon>Actinomycetota</taxon>
        <taxon>Actinomycetes</taxon>
        <taxon>Streptosporangiales</taxon>
        <taxon>Streptosporangiaceae</taxon>
        <taxon>Nonomuraea</taxon>
    </lineage>
</organism>
<dbReference type="PANTHER" id="PTHR32305">
    <property type="match status" value="1"/>
</dbReference>
<keyword evidence="6" id="KW-1185">Reference proteome</keyword>
<dbReference type="PANTHER" id="PTHR32305:SF15">
    <property type="entry name" value="PROTEIN RHSA-RELATED"/>
    <property type="match status" value="1"/>
</dbReference>